<evidence type="ECO:0000313" key="14">
    <source>
        <dbReference type="Proteomes" id="UP000298615"/>
    </source>
</evidence>
<dbReference type="NCBIfam" id="TIGR02152">
    <property type="entry name" value="D_ribokin_bact"/>
    <property type="match status" value="1"/>
</dbReference>
<dbReference type="GO" id="GO:0005829">
    <property type="term" value="C:cytosol"/>
    <property type="evidence" value="ECO:0007669"/>
    <property type="project" value="TreeGrafter"/>
</dbReference>
<feature type="binding site" evidence="12">
    <location>
        <position position="243"/>
    </location>
    <ligand>
        <name>substrate</name>
    </ligand>
</feature>
<dbReference type="PANTHER" id="PTHR10584:SF166">
    <property type="entry name" value="RIBOKINASE"/>
    <property type="match status" value="1"/>
</dbReference>
<evidence type="ECO:0000256" key="11">
    <source>
        <dbReference type="ARBA" id="ARBA00023277"/>
    </source>
</evidence>
<comment type="activity regulation">
    <text evidence="12">Activated by a monovalent cation that binds near, but not in, the active site. The most likely occupant of the site in vivo is potassium. Ion binding induces a conformational change that may alter substrate affinity.</text>
</comment>
<comment type="similarity">
    <text evidence="12">Belongs to the carbohydrate kinase PfkB family. Ribokinase subfamily.</text>
</comment>
<dbReference type="GO" id="GO:0046872">
    <property type="term" value="F:metal ion binding"/>
    <property type="evidence" value="ECO:0007669"/>
    <property type="project" value="UniProtKB-KW"/>
</dbReference>
<comment type="pathway">
    <text evidence="12">Carbohydrate metabolism; D-ribose degradation; D-ribose 5-phosphate from beta-D-ribopyranose: step 2/2.</text>
</comment>
<feature type="binding site" evidence="12">
    <location>
        <begin position="210"/>
        <end position="215"/>
    </location>
    <ligand>
        <name>ATP</name>
        <dbReference type="ChEBI" id="CHEBI:30616"/>
    </ligand>
</feature>
<keyword evidence="8 12" id="KW-0067">ATP-binding</keyword>
<keyword evidence="7 12" id="KW-0418">Kinase</keyword>
<keyword evidence="14" id="KW-1185">Reference proteome</keyword>
<feature type="binding site" evidence="12">
    <location>
        <begin position="39"/>
        <end position="43"/>
    </location>
    <ligand>
        <name>substrate</name>
    </ligand>
</feature>
<keyword evidence="11 12" id="KW-0119">Carbohydrate metabolism</keyword>
<comment type="subunit">
    <text evidence="12">Homodimer.</text>
</comment>
<dbReference type="InterPro" id="IPR002139">
    <property type="entry name" value="Ribo/fructo_kinase"/>
</dbReference>
<keyword evidence="9 12" id="KW-0460">Magnesium</keyword>
<dbReference type="EC" id="2.7.1.15" evidence="2 12"/>
<comment type="function">
    <text evidence="12">Catalyzes the phosphorylation of ribose at O-5 in a reaction requiring ATP and magnesium. The resulting D-ribose-5-phosphate can then be used either for sythesis of nucleotides, histidine, and tryptophan, or as a component of the pentose phosphate pathway.</text>
</comment>
<feature type="binding site" evidence="12">
    <location>
        <begin position="11"/>
        <end position="13"/>
    </location>
    <ligand>
        <name>substrate</name>
    </ligand>
</feature>
<keyword evidence="6 12" id="KW-0547">Nucleotide-binding</keyword>
<dbReference type="UniPathway" id="UPA00916">
    <property type="reaction ID" value="UER00889"/>
</dbReference>
<feature type="binding site" evidence="12">
    <location>
        <position position="237"/>
    </location>
    <ligand>
        <name>K(+)</name>
        <dbReference type="ChEBI" id="CHEBI:29103"/>
    </ligand>
</feature>
<evidence type="ECO:0000256" key="7">
    <source>
        <dbReference type="ARBA" id="ARBA00022777"/>
    </source>
</evidence>
<evidence type="ECO:0000313" key="13">
    <source>
        <dbReference type="EMBL" id="QCI86657.1"/>
    </source>
</evidence>
<dbReference type="Gene3D" id="3.40.1190.20">
    <property type="match status" value="1"/>
</dbReference>
<feature type="binding site" evidence="12">
    <location>
        <position position="239"/>
    </location>
    <ligand>
        <name>K(+)</name>
        <dbReference type="ChEBI" id="CHEBI:29103"/>
    </ligand>
</feature>
<evidence type="ECO:0000256" key="5">
    <source>
        <dbReference type="ARBA" id="ARBA00022723"/>
    </source>
</evidence>
<dbReference type="GO" id="GO:0019303">
    <property type="term" value="P:D-ribose catabolic process"/>
    <property type="evidence" value="ECO:0007669"/>
    <property type="project" value="UniProtKB-UniRule"/>
</dbReference>
<dbReference type="PANTHER" id="PTHR10584">
    <property type="entry name" value="SUGAR KINASE"/>
    <property type="match status" value="1"/>
</dbReference>
<dbReference type="EMBL" id="CP039712">
    <property type="protein sequence ID" value="QCI86657.1"/>
    <property type="molecule type" value="Genomic_DNA"/>
</dbReference>
<dbReference type="GO" id="GO:0004747">
    <property type="term" value="F:ribokinase activity"/>
    <property type="evidence" value="ECO:0007669"/>
    <property type="project" value="UniProtKB-UniRule"/>
</dbReference>
<dbReference type="CDD" id="cd01174">
    <property type="entry name" value="ribokinase"/>
    <property type="match status" value="1"/>
</dbReference>
<reference evidence="13 14" key="1">
    <citation type="submission" date="2019-04" db="EMBL/GenBank/DDBJ databases">
        <title>Vagococcus sp. nov., isolated from faeces of yaks (Bos grunniens).</title>
        <authorList>
            <person name="Ge Y."/>
        </authorList>
    </citation>
    <scope>NUCLEOTIDE SEQUENCE [LARGE SCALE GENOMIC DNA]</scope>
    <source>
        <strain evidence="13 14">MN-17</strain>
    </source>
</reference>
<dbReference type="SUPFAM" id="SSF53613">
    <property type="entry name" value="Ribokinase-like"/>
    <property type="match status" value="1"/>
</dbReference>
<dbReference type="PRINTS" id="PR00990">
    <property type="entry name" value="RIBOKINASE"/>
</dbReference>
<feature type="binding site" evidence="12">
    <location>
        <position position="267"/>
    </location>
    <ligand>
        <name>ATP</name>
        <dbReference type="ChEBI" id="CHEBI:30616"/>
    </ligand>
</feature>
<evidence type="ECO:0000256" key="8">
    <source>
        <dbReference type="ARBA" id="ARBA00022840"/>
    </source>
</evidence>
<comment type="subcellular location">
    <subcellularLocation>
        <location evidence="12">Cytoplasm</location>
    </subcellularLocation>
</comment>
<dbReference type="KEGG" id="vao:FA707_06585"/>
<gene>
    <name evidence="12 13" type="primary">rbsK</name>
    <name evidence="13" type="ORF">FA707_06585</name>
</gene>
<keyword evidence="4 12" id="KW-0808">Transferase</keyword>
<dbReference type="PROSITE" id="PS00583">
    <property type="entry name" value="PFKB_KINASES_1"/>
    <property type="match status" value="1"/>
</dbReference>
<dbReference type="GO" id="GO:0005524">
    <property type="term" value="F:ATP binding"/>
    <property type="evidence" value="ECO:0007669"/>
    <property type="project" value="UniProtKB-UniRule"/>
</dbReference>
<dbReference type="InterPro" id="IPR002173">
    <property type="entry name" value="Carboh/pur_kinase_PfkB_CS"/>
</dbReference>
<feature type="binding site" evidence="12">
    <location>
        <position position="273"/>
    </location>
    <ligand>
        <name>K(+)</name>
        <dbReference type="ChEBI" id="CHEBI:29103"/>
    </ligand>
</feature>
<evidence type="ECO:0000256" key="3">
    <source>
        <dbReference type="ARBA" id="ARBA00016943"/>
    </source>
</evidence>
<comment type="cofactor">
    <cofactor evidence="12">
        <name>Mg(2+)</name>
        <dbReference type="ChEBI" id="CHEBI:18420"/>
    </cofactor>
    <text evidence="12">Requires a divalent cation, most likely magnesium in vivo, as an electrophilic catalyst to aid phosphoryl group transfer. It is the chelate of the metal and the nucleotide that is the actual substrate.</text>
</comment>
<dbReference type="Proteomes" id="UP000298615">
    <property type="component" value="Chromosome"/>
</dbReference>
<dbReference type="AlphaFoldDB" id="A0A4D7CWG2"/>
<proteinExistence type="inferred from homology"/>
<dbReference type="RefSeq" id="WP_136953488.1">
    <property type="nucleotide sequence ID" value="NZ_CP039712.1"/>
</dbReference>
<evidence type="ECO:0000256" key="6">
    <source>
        <dbReference type="ARBA" id="ARBA00022741"/>
    </source>
</evidence>
<evidence type="ECO:0000256" key="4">
    <source>
        <dbReference type="ARBA" id="ARBA00022679"/>
    </source>
</evidence>
<accession>A0A4D7CWG2</accession>
<protein>
    <recommendedName>
        <fullName evidence="3 12">Ribokinase</fullName>
        <shortName evidence="12">RK</shortName>
        <ecNumber evidence="2 12">2.7.1.15</ecNumber>
    </recommendedName>
</protein>
<feature type="binding site" evidence="12">
    <location>
        <position position="183"/>
    </location>
    <ligand>
        <name>ATP</name>
        <dbReference type="ChEBI" id="CHEBI:30616"/>
    </ligand>
</feature>
<dbReference type="InterPro" id="IPR011611">
    <property type="entry name" value="PfkB_dom"/>
</dbReference>
<evidence type="ECO:0000256" key="1">
    <source>
        <dbReference type="ARBA" id="ARBA00005380"/>
    </source>
</evidence>
<evidence type="ECO:0000256" key="9">
    <source>
        <dbReference type="ARBA" id="ARBA00022842"/>
    </source>
</evidence>
<comment type="catalytic activity">
    <reaction evidence="12">
        <text>D-ribose + ATP = D-ribose 5-phosphate + ADP + H(+)</text>
        <dbReference type="Rhea" id="RHEA:13697"/>
        <dbReference type="ChEBI" id="CHEBI:15378"/>
        <dbReference type="ChEBI" id="CHEBI:30616"/>
        <dbReference type="ChEBI" id="CHEBI:47013"/>
        <dbReference type="ChEBI" id="CHEBI:78346"/>
        <dbReference type="ChEBI" id="CHEBI:456216"/>
        <dbReference type="EC" id="2.7.1.15"/>
    </reaction>
</comment>
<dbReference type="InterPro" id="IPR011877">
    <property type="entry name" value="Ribokinase"/>
</dbReference>
<keyword evidence="12" id="KW-0963">Cytoplasm</keyword>
<feature type="binding site" evidence="12">
    <location>
        <position position="276"/>
    </location>
    <ligand>
        <name>K(+)</name>
        <dbReference type="ChEBI" id="CHEBI:29103"/>
    </ligand>
</feature>
<feature type="binding site" evidence="12">
    <location>
        <position position="278"/>
    </location>
    <ligand>
        <name>K(+)</name>
        <dbReference type="ChEBI" id="CHEBI:29103"/>
    </ligand>
</feature>
<dbReference type="HAMAP" id="MF_01987">
    <property type="entry name" value="Ribokinase"/>
    <property type="match status" value="1"/>
</dbReference>
<dbReference type="InterPro" id="IPR029056">
    <property type="entry name" value="Ribokinase-like"/>
</dbReference>
<evidence type="ECO:0000256" key="12">
    <source>
        <dbReference type="HAMAP-Rule" id="MF_01987"/>
    </source>
</evidence>
<dbReference type="Pfam" id="PF00294">
    <property type="entry name" value="PfkB"/>
    <property type="match status" value="1"/>
</dbReference>
<sequence length="289" mass="31069">MKKIAVIGSLSTDFVVTTNIIPEQGETVVGKEFATFYGGKGANQAIATSRSGIETYMVGAVGDDNFGENLLSNLIHNHIDTSMVKVVKDMSSGVAIIQVHQGDNRIVIVEGSNGKNEIADIDNHSDLLKEMDLFVIQNEIPVEVIEYVIEFAHQAGIPTLYNPAPIKAINPELLNKVSYITPNEHEFEALFTNQSLEEALAMHPNKLVVTLGSKGAVYHDGKQVVLVEQEPVDNVVDTTGAGDTFNGYFASGILKGLSIEEAIKLGNRAAGLAIQKKGAQNGIPKIDEV</sequence>
<comment type="caution">
    <text evidence="12">Lacks conserved residue(s) required for the propagation of feature annotation.</text>
</comment>
<keyword evidence="5 12" id="KW-0479">Metal-binding</keyword>
<comment type="similarity">
    <text evidence="1">Belongs to the carbohydrate kinase pfkB family.</text>
</comment>
<keyword evidence="10 12" id="KW-0630">Potassium</keyword>
<dbReference type="OrthoDB" id="9775849at2"/>
<evidence type="ECO:0000256" key="2">
    <source>
        <dbReference type="ARBA" id="ARBA00012035"/>
    </source>
</evidence>
<feature type="active site" description="Proton acceptor" evidence="12">
    <location>
        <position position="243"/>
    </location>
</feature>
<feature type="binding site" evidence="12">
    <location>
        <begin position="242"/>
        <end position="243"/>
    </location>
    <ligand>
        <name>ATP</name>
        <dbReference type="ChEBI" id="CHEBI:30616"/>
    </ligand>
</feature>
<name>A0A4D7CWG2_9ENTE</name>
<feature type="binding site" evidence="12">
    <location>
        <position position="139"/>
    </location>
    <ligand>
        <name>substrate</name>
    </ligand>
</feature>
<evidence type="ECO:0000256" key="10">
    <source>
        <dbReference type="ARBA" id="ARBA00022958"/>
    </source>
</evidence>
<organism evidence="13 14">
    <name type="scientific">Vagococcus zengguangii</name>
    <dbReference type="NCBI Taxonomy" id="2571750"/>
    <lineage>
        <taxon>Bacteria</taxon>
        <taxon>Bacillati</taxon>
        <taxon>Bacillota</taxon>
        <taxon>Bacilli</taxon>
        <taxon>Lactobacillales</taxon>
        <taxon>Enterococcaceae</taxon>
        <taxon>Vagococcus</taxon>
    </lineage>
</organism>